<name>G5INQ3_9FIRM</name>
<dbReference type="GO" id="GO:0003700">
    <property type="term" value="F:DNA-binding transcription factor activity"/>
    <property type="evidence" value="ECO:0007669"/>
    <property type="project" value="InterPro"/>
</dbReference>
<dbReference type="GO" id="GO:0005829">
    <property type="term" value="C:cytosol"/>
    <property type="evidence" value="ECO:0007669"/>
    <property type="project" value="TreeGrafter"/>
</dbReference>
<dbReference type="SUPFAM" id="SSF53850">
    <property type="entry name" value="Periplasmic binding protein-like II"/>
    <property type="match status" value="1"/>
</dbReference>
<gene>
    <name evidence="6" type="ORF">HMPREF9473_05131</name>
</gene>
<accession>G5INQ3</accession>
<reference evidence="6 7" key="1">
    <citation type="submission" date="2011-08" db="EMBL/GenBank/DDBJ databases">
        <title>The Genome Sequence of Clostridium hathewayi WAL-18680.</title>
        <authorList>
            <consortium name="The Broad Institute Genome Sequencing Platform"/>
            <person name="Earl A."/>
            <person name="Ward D."/>
            <person name="Feldgarden M."/>
            <person name="Gevers D."/>
            <person name="Finegold S.M."/>
            <person name="Summanen P.H."/>
            <person name="Molitoris D.R."/>
            <person name="Song M."/>
            <person name="Daigneault M."/>
            <person name="Allen-Vercoe E."/>
            <person name="Young S.K."/>
            <person name="Zeng Q."/>
            <person name="Gargeya S."/>
            <person name="Fitzgerald M."/>
            <person name="Haas B."/>
            <person name="Abouelleil A."/>
            <person name="Alvarado L."/>
            <person name="Arachchi H.M."/>
            <person name="Berlin A."/>
            <person name="Brown A."/>
            <person name="Chapman S.B."/>
            <person name="Chen Z."/>
            <person name="Dunbar C."/>
            <person name="Freedman E."/>
            <person name="Gearin G."/>
            <person name="Gellesch M."/>
            <person name="Goldberg J."/>
            <person name="Griggs A."/>
            <person name="Gujja S."/>
            <person name="Heiman D."/>
            <person name="Howarth C."/>
            <person name="Larson L."/>
            <person name="Lui A."/>
            <person name="MacDonald P.J.P."/>
            <person name="Montmayeur A."/>
            <person name="Murphy C."/>
            <person name="Neiman D."/>
            <person name="Pearson M."/>
            <person name="Priest M."/>
            <person name="Roberts A."/>
            <person name="Saif S."/>
            <person name="Shea T."/>
            <person name="Shenoy N."/>
            <person name="Sisk P."/>
            <person name="Stolte C."/>
            <person name="Sykes S."/>
            <person name="Wortman J."/>
            <person name="Nusbaum C."/>
            <person name="Birren B."/>
        </authorList>
    </citation>
    <scope>NUCLEOTIDE SEQUENCE [LARGE SCALE GENOMIC DNA]</scope>
    <source>
        <strain evidence="6 7">WAL-18680</strain>
    </source>
</reference>
<evidence type="ECO:0000313" key="6">
    <source>
        <dbReference type="EMBL" id="EHI56927.1"/>
    </source>
</evidence>
<dbReference type="PROSITE" id="PS50931">
    <property type="entry name" value="HTH_LYSR"/>
    <property type="match status" value="1"/>
</dbReference>
<comment type="caution">
    <text evidence="6">The sequence shown here is derived from an EMBL/GenBank/DDBJ whole genome shotgun (WGS) entry which is preliminary data.</text>
</comment>
<keyword evidence="3" id="KW-0238">DNA-binding</keyword>
<dbReference type="InterPro" id="IPR036390">
    <property type="entry name" value="WH_DNA-bd_sf"/>
</dbReference>
<comment type="similarity">
    <text evidence="1">Belongs to the LysR transcriptional regulatory family.</text>
</comment>
<dbReference type="PATRIC" id="fig|742737.3.peg.5124"/>
<dbReference type="OrthoDB" id="1652954at2"/>
<dbReference type="Pfam" id="PF00126">
    <property type="entry name" value="HTH_1"/>
    <property type="match status" value="1"/>
</dbReference>
<dbReference type="CDD" id="cd05466">
    <property type="entry name" value="PBP2_LTTR_substrate"/>
    <property type="match status" value="1"/>
</dbReference>
<protein>
    <recommendedName>
        <fullName evidence="5">HTH lysR-type domain-containing protein</fullName>
    </recommendedName>
</protein>
<dbReference type="Pfam" id="PF03466">
    <property type="entry name" value="LysR_substrate"/>
    <property type="match status" value="1"/>
</dbReference>
<keyword evidence="2" id="KW-0805">Transcription regulation</keyword>
<dbReference type="InterPro" id="IPR000847">
    <property type="entry name" value="LysR_HTH_N"/>
</dbReference>
<dbReference type="RefSeq" id="WP_006783119.1">
    <property type="nucleotide sequence ID" value="NZ_CP040506.1"/>
</dbReference>
<dbReference type="EMBL" id="ADLN01000128">
    <property type="protein sequence ID" value="EHI56927.1"/>
    <property type="molecule type" value="Genomic_DNA"/>
</dbReference>
<dbReference type="Gene3D" id="3.40.190.290">
    <property type="match status" value="1"/>
</dbReference>
<dbReference type="SUPFAM" id="SSF46785">
    <property type="entry name" value="Winged helix' DNA-binding domain"/>
    <property type="match status" value="1"/>
</dbReference>
<sequence>MEIQYFREFLTLAETKNFTETAERHFTSQSVISKHIRQMEQELGFPLFDRTSRKVGLSRYGELLLPYARKITETEYEYTTVFYNLKKDVNDTITIGSIPVMAQYQITDIIVQFKRENPHFSLRMVEKDSGDLKIMLRRGECELAFIRETDEEDKEFVRIPYFSDNLTVVMPNTHPLAGRPSIRLEELSNEDFLLLEQGTMLHAICETACRQAGFKPNITYTGHRLESILDLTSKNMGISLLMKKQAQFFNNPNVSIADIEPAICSRVSLYYKKNMPLSAAARHFIHCMDVMTGA</sequence>
<dbReference type="PANTHER" id="PTHR30419">
    <property type="entry name" value="HTH-TYPE TRANSCRIPTIONAL REGULATOR YBHD"/>
    <property type="match status" value="1"/>
</dbReference>
<evidence type="ECO:0000259" key="5">
    <source>
        <dbReference type="PROSITE" id="PS50931"/>
    </source>
</evidence>
<evidence type="ECO:0000313" key="7">
    <source>
        <dbReference type="Proteomes" id="UP000005384"/>
    </source>
</evidence>
<evidence type="ECO:0000256" key="3">
    <source>
        <dbReference type="ARBA" id="ARBA00023125"/>
    </source>
</evidence>
<dbReference type="InterPro" id="IPR050950">
    <property type="entry name" value="HTH-type_LysR_regulators"/>
</dbReference>
<dbReference type="Proteomes" id="UP000005384">
    <property type="component" value="Unassembled WGS sequence"/>
</dbReference>
<feature type="domain" description="HTH lysR-type" evidence="5">
    <location>
        <begin position="1"/>
        <end position="58"/>
    </location>
</feature>
<dbReference type="InterPro" id="IPR005119">
    <property type="entry name" value="LysR_subst-bd"/>
</dbReference>
<evidence type="ECO:0000256" key="2">
    <source>
        <dbReference type="ARBA" id="ARBA00023015"/>
    </source>
</evidence>
<proteinExistence type="inferred from homology"/>
<keyword evidence="7" id="KW-1185">Reference proteome</keyword>
<dbReference type="AlphaFoldDB" id="G5INQ3"/>
<dbReference type="InterPro" id="IPR036388">
    <property type="entry name" value="WH-like_DNA-bd_sf"/>
</dbReference>
<evidence type="ECO:0000256" key="1">
    <source>
        <dbReference type="ARBA" id="ARBA00009437"/>
    </source>
</evidence>
<organism evidence="6 7">
    <name type="scientific">Hungatella hathewayi WAL-18680</name>
    <dbReference type="NCBI Taxonomy" id="742737"/>
    <lineage>
        <taxon>Bacteria</taxon>
        <taxon>Bacillati</taxon>
        <taxon>Bacillota</taxon>
        <taxon>Clostridia</taxon>
        <taxon>Lachnospirales</taxon>
        <taxon>Lachnospiraceae</taxon>
        <taxon>Hungatella</taxon>
    </lineage>
</organism>
<evidence type="ECO:0000256" key="4">
    <source>
        <dbReference type="ARBA" id="ARBA00023163"/>
    </source>
</evidence>
<dbReference type="HOGENOM" id="CLU_039613_6_2_9"/>
<dbReference type="Gene3D" id="1.10.10.10">
    <property type="entry name" value="Winged helix-like DNA-binding domain superfamily/Winged helix DNA-binding domain"/>
    <property type="match status" value="1"/>
</dbReference>
<dbReference type="GO" id="GO:0003677">
    <property type="term" value="F:DNA binding"/>
    <property type="evidence" value="ECO:0007669"/>
    <property type="project" value="UniProtKB-KW"/>
</dbReference>
<keyword evidence="4" id="KW-0804">Transcription</keyword>